<evidence type="ECO:0000313" key="3">
    <source>
        <dbReference type="Proteomes" id="UP001303115"/>
    </source>
</evidence>
<keyword evidence="3" id="KW-1185">Reference proteome</keyword>
<reference evidence="3" key="1">
    <citation type="journal article" date="2023" name="Mol. Phylogenet. Evol.">
        <title>Genome-scale phylogeny and comparative genomics of the fungal order Sordariales.</title>
        <authorList>
            <person name="Hensen N."/>
            <person name="Bonometti L."/>
            <person name="Westerberg I."/>
            <person name="Brannstrom I.O."/>
            <person name="Guillou S."/>
            <person name="Cros-Aarteil S."/>
            <person name="Calhoun S."/>
            <person name="Haridas S."/>
            <person name="Kuo A."/>
            <person name="Mondo S."/>
            <person name="Pangilinan J."/>
            <person name="Riley R."/>
            <person name="LaButti K."/>
            <person name="Andreopoulos B."/>
            <person name="Lipzen A."/>
            <person name="Chen C."/>
            <person name="Yan M."/>
            <person name="Daum C."/>
            <person name="Ng V."/>
            <person name="Clum A."/>
            <person name="Steindorff A."/>
            <person name="Ohm R.A."/>
            <person name="Martin F."/>
            <person name="Silar P."/>
            <person name="Natvig D.O."/>
            <person name="Lalanne C."/>
            <person name="Gautier V."/>
            <person name="Ament-Velasquez S.L."/>
            <person name="Kruys A."/>
            <person name="Hutchinson M.I."/>
            <person name="Powell A.J."/>
            <person name="Barry K."/>
            <person name="Miller A.N."/>
            <person name="Grigoriev I.V."/>
            <person name="Debuchy R."/>
            <person name="Gladieux P."/>
            <person name="Hiltunen Thoren M."/>
            <person name="Johannesson H."/>
        </authorList>
    </citation>
    <scope>NUCLEOTIDE SEQUENCE [LARGE SCALE GENOMIC DNA]</scope>
    <source>
        <strain evidence="3">CBS 284.82</strain>
    </source>
</reference>
<gene>
    <name evidence="2" type="ORF">C8A01DRAFT_14661</name>
</gene>
<dbReference type="Proteomes" id="UP001303115">
    <property type="component" value="Unassembled WGS sequence"/>
</dbReference>
<keyword evidence="1" id="KW-0732">Signal</keyword>
<accession>A0AAN6SSL6</accession>
<dbReference type="AlphaFoldDB" id="A0AAN6SSL6"/>
<name>A0AAN6SSL6_9PEZI</name>
<sequence length="117" mass="12131">MKSAVAQSILLFLTPFAMALPTGGASSDVTTQGYTAPGSTCKVFRGQMICARDEATPEGEGTVSTQGYTAPGSTCKVFRGQMICARDEVAPEGTVTTQGYTAPGSTCKVFRGQMICS</sequence>
<comment type="caution">
    <text evidence="2">The sequence shown here is derived from an EMBL/GenBank/DDBJ whole genome shotgun (WGS) entry which is preliminary data.</text>
</comment>
<feature type="signal peptide" evidence="1">
    <location>
        <begin position="1"/>
        <end position="19"/>
    </location>
</feature>
<evidence type="ECO:0000256" key="1">
    <source>
        <dbReference type="SAM" id="SignalP"/>
    </source>
</evidence>
<evidence type="ECO:0000313" key="2">
    <source>
        <dbReference type="EMBL" id="KAK4041614.1"/>
    </source>
</evidence>
<dbReference type="EMBL" id="MU854354">
    <property type="protein sequence ID" value="KAK4041614.1"/>
    <property type="molecule type" value="Genomic_DNA"/>
</dbReference>
<protein>
    <submittedName>
        <fullName evidence="2">Uncharacterized protein</fullName>
    </submittedName>
</protein>
<organism evidence="2 3">
    <name type="scientific">Parachaetomium inaequale</name>
    <dbReference type="NCBI Taxonomy" id="2588326"/>
    <lineage>
        <taxon>Eukaryota</taxon>
        <taxon>Fungi</taxon>
        <taxon>Dikarya</taxon>
        <taxon>Ascomycota</taxon>
        <taxon>Pezizomycotina</taxon>
        <taxon>Sordariomycetes</taxon>
        <taxon>Sordariomycetidae</taxon>
        <taxon>Sordariales</taxon>
        <taxon>Chaetomiaceae</taxon>
        <taxon>Parachaetomium</taxon>
    </lineage>
</organism>
<proteinExistence type="predicted"/>
<feature type="chain" id="PRO_5042849435" evidence="1">
    <location>
        <begin position="20"/>
        <end position="117"/>
    </location>
</feature>